<dbReference type="PROSITE" id="PS51192">
    <property type="entry name" value="HELICASE_ATP_BIND_1"/>
    <property type="match status" value="1"/>
</dbReference>
<evidence type="ECO:0000259" key="17">
    <source>
        <dbReference type="PROSITE" id="PS51192"/>
    </source>
</evidence>
<reference evidence="19 20" key="1">
    <citation type="submission" date="2019-03" db="EMBL/GenBank/DDBJ databases">
        <title>Deep-cultivation of Planctomycetes and their phenomic and genomic characterization uncovers novel biology.</title>
        <authorList>
            <person name="Wiegand S."/>
            <person name="Jogler M."/>
            <person name="Boedeker C."/>
            <person name="Pinto D."/>
            <person name="Vollmers J."/>
            <person name="Rivas-Marin E."/>
            <person name="Kohn T."/>
            <person name="Peeters S.H."/>
            <person name="Heuer A."/>
            <person name="Rast P."/>
            <person name="Oberbeckmann S."/>
            <person name="Bunk B."/>
            <person name="Jeske O."/>
            <person name="Meyerdierks A."/>
            <person name="Storesund J.E."/>
            <person name="Kallscheuer N."/>
            <person name="Luecker S."/>
            <person name="Lage O.M."/>
            <person name="Pohl T."/>
            <person name="Merkel B.J."/>
            <person name="Hornburger P."/>
            <person name="Mueller R.-W."/>
            <person name="Bruemmer F."/>
            <person name="Labrenz M."/>
            <person name="Spormann A.M."/>
            <person name="Op den Camp H."/>
            <person name="Overmann J."/>
            <person name="Amann R."/>
            <person name="Jetten M.S.M."/>
            <person name="Mascher T."/>
            <person name="Medema M.H."/>
            <person name="Devos D.P."/>
            <person name="Kaster A.-K."/>
            <person name="Ovreas L."/>
            <person name="Rohde M."/>
            <person name="Galperin M.Y."/>
            <person name="Jogler C."/>
        </authorList>
    </citation>
    <scope>NUCLEOTIDE SEQUENCE [LARGE SCALE GENOMIC DNA]</scope>
    <source>
        <strain evidence="19 20">Enr17</strain>
    </source>
</reference>
<keyword evidence="7 19" id="KW-0347">Helicase</keyword>
<keyword evidence="10" id="KW-0411">Iron-sulfur</keyword>
<keyword evidence="6 19" id="KW-0378">Hydrolase</keyword>
<dbReference type="InterPro" id="IPR045028">
    <property type="entry name" value="DinG/Rad3-like"/>
</dbReference>
<evidence type="ECO:0000256" key="10">
    <source>
        <dbReference type="ARBA" id="ARBA00023014"/>
    </source>
</evidence>
<organism evidence="19 20">
    <name type="scientific">Gimesia fumaroli</name>
    <dbReference type="NCBI Taxonomy" id="2527976"/>
    <lineage>
        <taxon>Bacteria</taxon>
        <taxon>Pseudomonadati</taxon>
        <taxon>Planctomycetota</taxon>
        <taxon>Planctomycetia</taxon>
        <taxon>Planctomycetales</taxon>
        <taxon>Planctomycetaceae</taxon>
        <taxon>Gimesia</taxon>
    </lineage>
</organism>
<dbReference type="KEGG" id="gfm:Enr17x_40380"/>
<evidence type="ECO:0000256" key="16">
    <source>
        <dbReference type="ARBA" id="ARBA00048954"/>
    </source>
</evidence>
<keyword evidence="13" id="KW-0413">Isomerase</keyword>
<dbReference type="Proteomes" id="UP000318313">
    <property type="component" value="Chromosome"/>
</dbReference>
<dbReference type="InterPro" id="IPR014001">
    <property type="entry name" value="Helicase_ATP-bd"/>
</dbReference>
<evidence type="ECO:0000256" key="9">
    <source>
        <dbReference type="ARBA" id="ARBA00023004"/>
    </source>
</evidence>
<keyword evidence="11" id="KW-0238">DNA-binding</keyword>
<dbReference type="PANTHER" id="PTHR11472:SF34">
    <property type="entry name" value="REGULATOR OF TELOMERE ELONGATION HELICASE 1"/>
    <property type="match status" value="1"/>
</dbReference>
<evidence type="ECO:0000256" key="3">
    <source>
        <dbReference type="ARBA" id="ARBA00022723"/>
    </source>
</evidence>
<evidence type="ECO:0000313" key="19">
    <source>
        <dbReference type="EMBL" id="QDV51979.1"/>
    </source>
</evidence>
<keyword evidence="9" id="KW-0408">Iron</keyword>
<dbReference type="OrthoDB" id="9803913at2"/>
<evidence type="ECO:0000259" key="18">
    <source>
        <dbReference type="PROSITE" id="PS51193"/>
    </source>
</evidence>
<dbReference type="PROSITE" id="PS51193">
    <property type="entry name" value="HELICASE_ATP_BIND_2"/>
    <property type="match status" value="1"/>
</dbReference>
<protein>
    <recommendedName>
        <fullName evidence="15">DNA 5'-3' helicase</fullName>
        <ecNumber evidence="15">5.6.2.3</ecNumber>
    </recommendedName>
</protein>
<keyword evidence="12" id="KW-0234">DNA repair</keyword>
<dbReference type="Pfam" id="PF13307">
    <property type="entry name" value="Helicase_C_2"/>
    <property type="match status" value="1"/>
</dbReference>
<dbReference type="SMART" id="SM00488">
    <property type="entry name" value="DEXDc2"/>
    <property type="match status" value="1"/>
</dbReference>
<evidence type="ECO:0000256" key="7">
    <source>
        <dbReference type="ARBA" id="ARBA00022806"/>
    </source>
</evidence>
<keyword evidence="3" id="KW-0479">Metal-binding</keyword>
<evidence type="ECO:0000256" key="4">
    <source>
        <dbReference type="ARBA" id="ARBA00022741"/>
    </source>
</evidence>
<feature type="domain" description="Helicase ATP-binding" evidence="17">
    <location>
        <begin position="40"/>
        <end position="282"/>
    </location>
</feature>
<evidence type="ECO:0000256" key="1">
    <source>
        <dbReference type="ARBA" id="ARBA00001966"/>
    </source>
</evidence>
<keyword evidence="20" id="KW-1185">Reference proteome</keyword>
<dbReference type="InterPro" id="IPR006554">
    <property type="entry name" value="Helicase-like_DEXD_c2"/>
</dbReference>
<dbReference type="InterPro" id="IPR027417">
    <property type="entry name" value="P-loop_NTPase"/>
</dbReference>
<dbReference type="RefSeq" id="WP_145311359.1">
    <property type="nucleotide sequence ID" value="NZ_CP037452.1"/>
</dbReference>
<dbReference type="GO" id="GO:0006281">
    <property type="term" value="P:DNA repair"/>
    <property type="evidence" value="ECO:0007669"/>
    <property type="project" value="UniProtKB-KW"/>
</dbReference>
<keyword evidence="8" id="KW-0067">ATP-binding</keyword>
<dbReference type="GO" id="GO:0051539">
    <property type="term" value="F:4 iron, 4 sulfur cluster binding"/>
    <property type="evidence" value="ECO:0007669"/>
    <property type="project" value="UniProtKB-KW"/>
</dbReference>
<proteinExistence type="inferred from homology"/>
<dbReference type="GO" id="GO:0005524">
    <property type="term" value="F:ATP binding"/>
    <property type="evidence" value="ECO:0007669"/>
    <property type="project" value="UniProtKB-KW"/>
</dbReference>
<comment type="catalytic activity">
    <reaction evidence="16">
        <text>ATP + H2O = ADP + phosphate + H(+)</text>
        <dbReference type="Rhea" id="RHEA:13065"/>
        <dbReference type="ChEBI" id="CHEBI:15377"/>
        <dbReference type="ChEBI" id="CHEBI:15378"/>
        <dbReference type="ChEBI" id="CHEBI:30616"/>
        <dbReference type="ChEBI" id="CHEBI:43474"/>
        <dbReference type="ChEBI" id="CHEBI:456216"/>
        <dbReference type="EC" id="5.6.2.3"/>
    </reaction>
</comment>
<keyword evidence="2" id="KW-0004">4Fe-4S</keyword>
<gene>
    <name evidence="19" type="primary">dinG</name>
    <name evidence="19" type="ORF">Enr17x_40380</name>
</gene>
<keyword evidence="4" id="KW-0547">Nucleotide-binding</keyword>
<dbReference type="GO" id="GO:0046872">
    <property type="term" value="F:metal ion binding"/>
    <property type="evidence" value="ECO:0007669"/>
    <property type="project" value="UniProtKB-KW"/>
</dbReference>
<feature type="domain" description="Helicase ATP-binding" evidence="18">
    <location>
        <begin position="18"/>
        <end position="291"/>
    </location>
</feature>
<dbReference type="GO" id="GO:0003677">
    <property type="term" value="F:DNA binding"/>
    <property type="evidence" value="ECO:0007669"/>
    <property type="project" value="UniProtKB-KW"/>
</dbReference>
<dbReference type="Gene3D" id="3.40.50.300">
    <property type="entry name" value="P-loop containing nucleotide triphosphate hydrolases"/>
    <property type="match status" value="2"/>
</dbReference>
<dbReference type="PANTHER" id="PTHR11472">
    <property type="entry name" value="DNA REPAIR DEAD HELICASE RAD3/XP-D SUBFAMILY MEMBER"/>
    <property type="match status" value="1"/>
</dbReference>
<dbReference type="AlphaFoldDB" id="A0A518IFW2"/>
<dbReference type="EMBL" id="CP037452">
    <property type="protein sequence ID" value="QDV51979.1"/>
    <property type="molecule type" value="Genomic_DNA"/>
</dbReference>
<dbReference type="Pfam" id="PF06733">
    <property type="entry name" value="DEAD_2"/>
    <property type="match status" value="1"/>
</dbReference>
<dbReference type="GO" id="GO:0016887">
    <property type="term" value="F:ATP hydrolysis activity"/>
    <property type="evidence" value="ECO:0007669"/>
    <property type="project" value="RHEA"/>
</dbReference>
<dbReference type="InterPro" id="IPR006555">
    <property type="entry name" value="ATP-dep_Helicase_C"/>
</dbReference>
<evidence type="ECO:0000256" key="5">
    <source>
        <dbReference type="ARBA" id="ARBA00022763"/>
    </source>
</evidence>
<name>A0A518IFW2_9PLAN</name>
<dbReference type="GO" id="GO:0043139">
    <property type="term" value="F:5'-3' DNA helicase activity"/>
    <property type="evidence" value="ECO:0007669"/>
    <property type="project" value="UniProtKB-EC"/>
</dbReference>
<dbReference type="Pfam" id="PF00270">
    <property type="entry name" value="DEAD"/>
    <property type="match status" value="1"/>
</dbReference>
<dbReference type="InterPro" id="IPR014013">
    <property type="entry name" value="Helic_SF1/SF2_ATP-bd_DinG/Rad3"/>
</dbReference>
<dbReference type="InterPro" id="IPR010614">
    <property type="entry name" value="RAD3-like_helicase_DEAD"/>
</dbReference>
<comment type="cofactor">
    <cofactor evidence="1">
        <name>[4Fe-4S] cluster</name>
        <dbReference type="ChEBI" id="CHEBI:49883"/>
    </cofactor>
</comment>
<dbReference type="SUPFAM" id="SSF52540">
    <property type="entry name" value="P-loop containing nucleoside triphosphate hydrolases"/>
    <property type="match status" value="1"/>
</dbReference>
<evidence type="ECO:0000313" key="20">
    <source>
        <dbReference type="Proteomes" id="UP000318313"/>
    </source>
</evidence>
<evidence type="ECO:0000256" key="15">
    <source>
        <dbReference type="ARBA" id="ARBA00044969"/>
    </source>
</evidence>
<keyword evidence="5" id="KW-0227">DNA damage</keyword>
<evidence type="ECO:0000256" key="11">
    <source>
        <dbReference type="ARBA" id="ARBA00023125"/>
    </source>
</evidence>
<evidence type="ECO:0000256" key="13">
    <source>
        <dbReference type="ARBA" id="ARBA00023235"/>
    </source>
</evidence>
<dbReference type="SMART" id="SM00487">
    <property type="entry name" value="DEXDc"/>
    <property type="match status" value="1"/>
</dbReference>
<dbReference type="SMART" id="SM00491">
    <property type="entry name" value="HELICc2"/>
    <property type="match status" value="1"/>
</dbReference>
<evidence type="ECO:0000256" key="12">
    <source>
        <dbReference type="ARBA" id="ARBA00023204"/>
    </source>
</evidence>
<dbReference type="FunFam" id="3.40.50.300:FF:000437">
    <property type="entry name" value="ATP-dependent DNA helicase DinG"/>
    <property type="match status" value="1"/>
</dbReference>
<comment type="similarity">
    <text evidence="14">Belongs to the helicase family. DinG subfamily.</text>
</comment>
<evidence type="ECO:0000256" key="8">
    <source>
        <dbReference type="ARBA" id="ARBA00022840"/>
    </source>
</evidence>
<dbReference type="EC" id="5.6.2.3" evidence="15"/>
<evidence type="ECO:0000256" key="2">
    <source>
        <dbReference type="ARBA" id="ARBA00022485"/>
    </source>
</evidence>
<evidence type="ECO:0000256" key="6">
    <source>
        <dbReference type="ARBA" id="ARBA00022801"/>
    </source>
</evidence>
<dbReference type="InterPro" id="IPR011545">
    <property type="entry name" value="DEAD/DEAH_box_helicase_dom"/>
</dbReference>
<evidence type="ECO:0000256" key="14">
    <source>
        <dbReference type="ARBA" id="ARBA00038058"/>
    </source>
</evidence>
<accession>A0A518IFW2</accession>
<sequence>MRPTLTTDVISILGNEGKVAQRLERYEHRPEQLEMAEAVAQAIEQKNHLLVEAGTGVGKSFAYLVPAILATCKQNETRSGKDRKRLIVSTNTISLQEQLINRDIPFLNAVLPVEFSAVLVKGRSNYMSLRRLKGTVDRASSTFSREDELSQLDQIVQWSRKTSDGSRADLEFRPLPKIWDEIQSEHGNCLGKRCPTYNDCFYYRARRRVWNADVLVVNHALFFSDLAIRREGSSILPDYDTVILDEAHTIEAVAGDHLGLSITNSQFDYLFNKLYNDRTQKGLLLHHNLIDCQQHVTRLRFMVEDLFDHLLEWQSSQGLSNRRIRQQPPIENAVTHEMKLLAAQISEYAFSLKSEEEKIELQAVAERSSALGDALNSWLTQQADGDSVYWVEVSRGRTQRVKMVNAPVDVGPVLRDELFNQANTVILTSATLAVGDQDFSFTRSRLGLTQCEELKLGSPFNYREQVRLILPGSMPDPGEAPAAYEAAVADKLKQYIEQTDGHAFALFTSYKMMTQCADRISGWLQEHNLALYLQGEGLPRSLMLERFRNNPRGVLFGTDSFWQGIDVPGDALTNVIITKLPFSVPDHPLLEARVEAIRSRGGNPFMDYQIPEAVIKLKQGFGRLIRSASDQGQVVILDPRVRTKRYGQKFLDSLPDCTVIIDQEEDFD</sequence>